<evidence type="ECO:0000259" key="1">
    <source>
        <dbReference type="Pfam" id="PF03732"/>
    </source>
</evidence>
<dbReference type="EMBL" id="CCYD01000109">
    <property type="protein sequence ID" value="CEG35989.1"/>
    <property type="molecule type" value="Genomic_DNA"/>
</dbReference>
<proteinExistence type="predicted"/>
<protein>
    <submittedName>
        <fullName evidence="2">Retrotransposon gag domain</fullName>
    </submittedName>
</protein>
<reference evidence="3" key="1">
    <citation type="submission" date="2014-09" db="EMBL/GenBank/DDBJ databases">
        <authorList>
            <person name="Sharma Rahul"/>
            <person name="Thines Marco"/>
        </authorList>
    </citation>
    <scope>NUCLEOTIDE SEQUENCE [LARGE SCALE GENOMIC DNA]</scope>
</reference>
<dbReference type="GeneID" id="36395366"/>
<feature type="domain" description="Retrotransposon gag" evidence="1">
    <location>
        <begin position="50"/>
        <end position="145"/>
    </location>
</feature>
<keyword evidence="3" id="KW-1185">Reference proteome</keyword>
<evidence type="ECO:0000313" key="2">
    <source>
        <dbReference type="EMBL" id="CEG35989.1"/>
    </source>
</evidence>
<dbReference type="Proteomes" id="UP000054928">
    <property type="component" value="Unassembled WGS sequence"/>
</dbReference>
<sequence>MDDSARPKLLMVSVKVFEGMDGENLLLWMREVEMAIAFAMVQTEKQRVVLAISNLGGQAREWALTCGTSVEATFPSSAELKLQLSRVFSPSNQAYRVRSRFLAARQGKKELVNFVQEMRTLIARMAANILPEAVTVTIFMEGLRTRVAGTEVFRAHPSLFEGVVNVASNAKFNFKSERLGWNANSNSSLSGPMPMDLSYAWTREESSKLPGSTHSHDGVLSVQTLVTCGTIALALGASRLFEPSHQFLPV</sequence>
<dbReference type="Pfam" id="PF03732">
    <property type="entry name" value="Retrotrans_gag"/>
    <property type="match status" value="1"/>
</dbReference>
<dbReference type="STRING" id="4781.A0A0P1A622"/>
<dbReference type="AlphaFoldDB" id="A0A0P1A622"/>
<accession>A0A0P1A622</accession>
<organism evidence="2 3">
    <name type="scientific">Plasmopara halstedii</name>
    <name type="common">Downy mildew of sunflower</name>
    <dbReference type="NCBI Taxonomy" id="4781"/>
    <lineage>
        <taxon>Eukaryota</taxon>
        <taxon>Sar</taxon>
        <taxon>Stramenopiles</taxon>
        <taxon>Oomycota</taxon>
        <taxon>Peronosporomycetes</taxon>
        <taxon>Peronosporales</taxon>
        <taxon>Peronosporaceae</taxon>
        <taxon>Plasmopara</taxon>
    </lineage>
</organism>
<dbReference type="OrthoDB" id="119918at2759"/>
<dbReference type="RefSeq" id="XP_024572358.1">
    <property type="nucleotide sequence ID" value="XM_024730303.1"/>
</dbReference>
<evidence type="ECO:0000313" key="3">
    <source>
        <dbReference type="Proteomes" id="UP000054928"/>
    </source>
</evidence>
<name>A0A0P1A622_PLAHL</name>
<dbReference type="OMA" id="RFYQPAR"/>
<dbReference type="InterPro" id="IPR005162">
    <property type="entry name" value="Retrotrans_gag_dom"/>
</dbReference>